<evidence type="ECO:0000256" key="1">
    <source>
        <dbReference type="SAM" id="MobiDB-lite"/>
    </source>
</evidence>
<dbReference type="Proteomes" id="UP001589670">
    <property type="component" value="Unassembled WGS sequence"/>
</dbReference>
<evidence type="ECO:0000313" key="2">
    <source>
        <dbReference type="EMBL" id="MFB9150178.1"/>
    </source>
</evidence>
<dbReference type="RefSeq" id="WP_377069728.1">
    <property type="nucleotide sequence ID" value="NZ_JBHMEC010000016.1"/>
</dbReference>
<protein>
    <submittedName>
        <fullName evidence="2">Uncharacterized protein</fullName>
    </submittedName>
</protein>
<evidence type="ECO:0000313" key="3">
    <source>
        <dbReference type="Proteomes" id="UP001589670"/>
    </source>
</evidence>
<gene>
    <name evidence="2" type="ORF">ACFFU4_10500</name>
</gene>
<comment type="caution">
    <text evidence="2">The sequence shown here is derived from an EMBL/GenBank/DDBJ whole genome shotgun (WGS) entry which is preliminary data.</text>
</comment>
<feature type="region of interest" description="Disordered" evidence="1">
    <location>
        <begin position="1"/>
        <end position="21"/>
    </location>
</feature>
<keyword evidence="3" id="KW-1185">Reference proteome</keyword>
<accession>A0ABV5I127</accession>
<dbReference type="EMBL" id="JBHMEC010000016">
    <property type="protein sequence ID" value="MFB9150178.1"/>
    <property type="molecule type" value="Genomic_DNA"/>
</dbReference>
<proteinExistence type="predicted"/>
<feature type="compositionally biased region" description="Polar residues" evidence="1">
    <location>
        <begin position="1"/>
        <end position="11"/>
    </location>
</feature>
<sequence>MSESIKSTSKPADTATPGTLPEWWEEVATPGAMGDPEFCPPWEDTPLSREIAIKLDELHKLFLEAAPEGTHTLQDFRFRWIDGVPHNLFVIARAGKHGARLYVFRPEFGWLDRTPQMVEYPDHVREKLQK</sequence>
<reference evidence="2 3" key="1">
    <citation type="submission" date="2024-09" db="EMBL/GenBank/DDBJ databases">
        <authorList>
            <person name="Sun Q."/>
            <person name="Mori K."/>
        </authorList>
    </citation>
    <scope>NUCLEOTIDE SEQUENCE [LARGE SCALE GENOMIC DNA]</scope>
    <source>
        <strain evidence="2 3">CECT 9424</strain>
    </source>
</reference>
<organism evidence="2 3">
    <name type="scientific">Roseovarius ramblicola</name>
    <dbReference type="NCBI Taxonomy" id="2022336"/>
    <lineage>
        <taxon>Bacteria</taxon>
        <taxon>Pseudomonadati</taxon>
        <taxon>Pseudomonadota</taxon>
        <taxon>Alphaproteobacteria</taxon>
        <taxon>Rhodobacterales</taxon>
        <taxon>Roseobacteraceae</taxon>
        <taxon>Roseovarius</taxon>
    </lineage>
</organism>
<name>A0ABV5I127_9RHOB</name>